<reference evidence="1 2" key="1">
    <citation type="journal article" date="2004" name="Virology">
        <title>Morphology and genome organisation of the virus PSV of the hyperthermophilic archaeal genera Pyrobaculum and Thermoproteus: A novel virus family, the Globuloviridae.</title>
        <authorList>
            <person name="Haering M."/>
            <person name="Peng X."/>
            <person name="Bruegger K."/>
            <person name="Rachel R."/>
            <person name="Stetter K.O."/>
            <person name="Garrett R.A."/>
            <person name="Prangishvili D."/>
        </authorList>
    </citation>
    <scope>NUCLEOTIDE SEQUENCE [LARGE SCALE GENOMIC DNA]</scope>
    <source>
        <strain evidence="2">Isolate United States/Yellowstone</strain>
    </source>
</reference>
<evidence type="ECO:0000313" key="2">
    <source>
        <dbReference type="Proteomes" id="UP000008777"/>
    </source>
</evidence>
<proteinExistence type="predicted"/>
<dbReference type="GeneID" id="4432047"/>
<protein>
    <submittedName>
        <fullName evidence="1">Uncharacterized protein</fullName>
    </submittedName>
</protein>
<accession>Q6ZYG9</accession>
<organismHost>
    <name type="scientific">Pyrobaculum</name>
    <dbReference type="NCBI Taxonomy" id="2276"/>
</organismHost>
<organismHost>
    <name type="scientific">Thermoproteus tenax</name>
    <dbReference type="NCBI Taxonomy" id="2271"/>
</organismHost>
<name>Q6ZYG9_PSVY</name>
<organism evidence="1 2">
    <name type="scientific">Pyrobaculum spherical virus (isolate United States/Yellowstone)</name>
    <name type="common">PSV</name>
    <dbReference type="NCBI Taxonomy" id="654907"/>
    <lineage>
        <taxon>Viruses</taxon>
        <taxon>Viruses incertae sedis</taxon>
        <taxon>Globuloviridae</taxon>
        <taxon>Alphaglobulovirus</taxon>
        <taxon>Alphaglobulovirus obsidianense</taxon>
    </lineage>
</organism>
<dbReference type="EMBL" id="AJ635161">
    <property type="protein sequence ID" value="CAG25653.1"/>
    <property type="molecule type" value="Genomic_DNA"/>
</dbReference>
<sequence>MAETKSVVAWNSLYVRVKSHSGWSNYRAWGDGTQYGIEFKGTTLGYWKDVLNLLGRMVRAKAEPPREVVKTAKLLFEHVEAYLRHSHIFGDDFVGTAVDVEDPESPYIDFTLYMEVTTKHIDVVDHIVSDGGEDLGEAVPGWFVTIAATYEGYDGGNGEGKHTVKRKLVFKGQIDRDVLWREFYTTIKRAVNALPLE</sequence>
<dbReference type="RefSeq" id="YP_015555.1">
    <property type="nucleotide sequence ID" value="NC_005872.1"/>
</dbReference>
<keyword evidence="2" id="KW-1185">Reference proteome</keyword>
<dbReference type="KEGG" id="vg:4432047"/>
<dbReference type="Proteomes" id="UP000008777">
    <property type="component" value="Segment"/>
</dbReference>
<evidence type="ECO:0000313" key="1">
    <source>
        <dbReference type="EMBL" id="CAG25653.1"/>
    </source>
</evidence>